<dbReference type="RefSeq" id="XP_047766982.1">
    <property type="nucleotide sequence ID" value="XM_047911606.1"/>
</dbReference>
<feature type="region of interest" description="Disordered" evidence="1">
    <location>
        <begin position="17"/>
        <end position="82"/>
    </location>
</feature>
<feature type="compositionally biased region" description="Basic and acidic residues" evidence="1">
    <location>
        <begin position="57"/>
        <end position="68"/>
    </location>
</feature>
<sequence length="203" mass="22430">MGGRTWRSSRDLCCNGLLRKRDPKAGSNGWAPAQPSRAAPAPTPIPAPTPPHQPSPESHDFVYDHLAHEQISTSSVALPQPEQEGLGEAYSYYHPKSSSHRQEENDDAAGVPLPLSGSSSLRDLLKAEENHHVQTRRRFEIAKDFYGPGGGGGDGQLVQQRKKTHHGPAAATNQTQTRRVKEPRRQQSLFKQTMMAISKYTYM</sequence>
<feature type="compositionally biased region" description="Low complexity" evidence="1">
    <location>
        <begin position="31"/>
        <end position="40"/>
    </location>
</feature>
<evidence type="ECO:0000313" key="2">
    <source>
        <dbReference type="EMBL" id="UJO22616.1"/>
    </source>
</evidence>
<keyword evidence="3" id="KW-1185">Reference proteome</keyword>
<dbReference type="EMBL" id="CP090172">
    <property type="protein sequence ID" value="UJO22616.1"/>
    <property type="molecule type" value="Genomic_DNA"/>
</dbReference>
<dbReference type="GeneID" id="71992336"/>
<reference evidence="2" key="1">
    <citation type="submission" date="2021-12" db="EMBL/GenBank/DDBJ databases">
        <authorList>
            <person name="Zaccaron A."/>
            <person name="Stergiopoulos I."/>
        </authorList>
    </citation>
    <scope>NUCLEOTIDE SEQUENCE</scope>
    <source>
        <strain evidence="2">Race5_Kim</strain>
    </source>
</reference>
<feature type="region of interest" description="Disordered" evidence="1">
    <location>
        <begin position="95"/>
        <end position="115"/>
    </location>
</feature>
<evidence type="ECO:0000313" key="3">
    <source>
        <dbReference type="Proteomes" id="UP000756132"/>
    </source>
</evidence>
<organism evidence="2 3">
    <name type="scientific">Passalora fulva</name>
    <name type="common">Tomato leaf mold</name>
    <name type="synonym">Cladosporium fulvum</name>
    <dbReference type="NCBI Taxonomy" id="5499"/>
    <lineage>
        <taxon>Eukaryota</taxon>
        <taxon>Fungi</taxon>
        <taxon>Dikarya</taxon>
        <taxon>Ascomycota</taxon>
        <taxon>Pezizomycotina</taxon>
        <taxon>Dothideomycetes</taxon>
        <taxon>Dothideomycetidae</taxon>
        <taxon>Mycosphaerellales</taxon>
        <taxon>Mycosphaerellaceae</taxon>
        <taxon>Fulvia</taxon>
    </lineage>
</organism>
<feature type="compositionally biased region" description="Pro residues" evidence="1">
    <location>
        <begin position="41"/>
        <end position="54"/>
    </location>
</feature>
<proteinExistence type="predicted"/>
<gene>
    <name evidence="2" type="ORF">CLAFUR5_12458</name>
</gene>
<dbReference type="AlphaFoldDB" id="A0A9Q8UU70"/>
<name>A0A9Q8UU70_PASFU</name>
<dbReference type="Proteomes" id="UP000756132">
    <property type="component" value="Chromosome 10"/>
</dbReference>
<evidence type="ECO:0000256" key="1">
    <source>
        <dbReference type="SAM" id="MobiDB-lite"/>
    </source>
</evidence>
<protein>
    <submittedName>
        <fullName evidence="2">Uncharacterized protein</fullName>
    </submittedName>
</protein>
<accession>A0A9Q8UU70</accession>
<reference evidence="2" key="2">
    <citation type="journal article" date="2022" name="Microb. Genom.">
        <title>A chromosome-scale genome assembly of the tomato pathogen Cladosporium fulvum reveals a compartmentalized genome architecture and the presence of a dispensable chromosome.</title>
        <authorList>
            <person name="Zaccaron A.Z."/>
            <person name="Chen L.H."/>
            <person name="Samaras A."/>
            <person name="Stergiopoulos I."/>
        </authorList>
    </citation>
    <scope>NUCLEOTIDE SEQUENCE</scope>
    <source>
        <strain evidence="2">Race5_Kim</strain>
    </source>
</reference>
<feature type="region of interest" description="Disordered" evidence="1">
    <location>
        <begin position="144"/>
        <end position="186"/>
    </location>
</feature>
<dbReference type="KEGG" id="ffu:CLAFUR5_12458"/>